<gene>
    <name evidence="2" type="ORF">ACFQE6_12890</name>
</gene>
<name>A0ABD5SMV1_9EURY</name>
<dbReference type="Pfam" id="PF05239">
    <property type="entry name" value="PRC"/>
    <property type="match status" value="1"/>
</dbReference>
<proteinExistence type="predicted"/>
<dbReference type="InterPro" id="IPR011033">
    <property type="entry name" value="PRC_barrel-like_sf"/>
</dbReference>
<evidence type="ECO:0000313" key="3">
    <source>
        <dbReference type="Proteomes" id="UP001596383"/>
    </source>
</evidence>
<evidence type="ECO:0000313" key="2">
    <source>
        <dbReference type="EMBL" id="MFC6765854.1"/>
    </source>
</evidence>
<dbReference type="SUPFAM" id="SSF50346">
    <property type="entry name" value="PRC-barrel domain"/>
    <property type="match status" value="1"/>
</dbReference>
<dbReference type="EMBL" id="JBHSWV010000198">
    <property type="protein sequence ID" value="MFC6765854.1"/>
    <property type="molecule type" value="Genomic_DNA"/>
</dbReference>
<organism evidence="2 3">
    <name type="scientific">Natrinema soli</name>
    <dbReference type="NCBI Taxonomy" id="1930624"/>
    <lineage>
        <taxon>Archaea</taxon>
        <taxon>Methanobacteriati</taxon>
        <taxon>Methanobacteriota</taxon>
        <taxon>Stenosarchaea group</taxon>
        <taxon>Halobacteria</taxon>
        <taxon>Halobacteriales</taxon>
        <taxon>Natrialbaceae</taxon>
        <taxon>Natrinema</taxon>
    </lineage>
</organism>
<comment type="caution">
    <text evidence="2">The sequence shown here is derived from an EMBL/GenBank/DDBJ whole genome shotgun (WGS) entry which is preliminary data.</text>
</comment>
<reference evidence="2 3" key="1">
    <citation type="journal article" date="2019" name="Int. J. Syst. Evol. Microbiol.">
        <title>The Global Catalogue of Microorganisms (GCM) 10K type strain sequencing project: providing services to taxonomists for standard genome sequencing and annotation.</title>
        <authorList>
            <consortium name="The Broad Institute Genomics Platform"/>
            <consortium name="The Broad Institute Genome Sequencing Center for Infectious Disease"/>
            <person name="Wu L."/>
            <person name="Ma J."/>
        </authorList>
    </citation>
    <scope>NUCLEOTIDE SEQUENCE [LARGE SCALE GENOMIC DNA]</scope>
    <source>
        <strain evidence="2 3">LMG 29247</strain>
    </source>
</reference>
<evidence type="ECO:0000259" key="1">
    <source>
        <dbReference type="Pfam" id="PF05239"/>
    </source>
</evidence>
<dbReference type="Proteomes" id="UP001596383">
    <property type="component" value="Unassembled WGS sequence"/>
</dbReference>
<keyword evidence="3" id="KW-1185">Reference proteome</keyword>
<dbReference type="Gene3D" id="2.30.30.240">
    <property type="entry name" value="PRC-barrel domain"/>
    <property type="match status" value="1"/>
</dbReference>
<dbReference type="AlphaFoldDB" id="A0ABD5SMV1"/>
<protein>
    <submittedName>
        <fullName evidence="2">PRC-barrel domain-containing protein</fullName>
    </submittedName>
</protein>
<dbReference type="InterPro" id="IPR027275">
    <property type="entry name" value="PRC-brl_dom"/>
</dbReference>
<accession>A0ABD5SMV1</accession>
<dbReference type="RefSeq" id="WP_273738849.1">
    <property type="nucleotide sequence ID" value="NZ_JAQIVI010000198.1"/>
</dbReference>
<feature type="domain" description="PRC-barrel" evidence="1">
    <location>
        <begin position="1"/>
        <end position="81"/>
    </location>
</feature>
<sequence>MSELFARSLSGKPIVGIDGTDYGTLYTITMDPESGSLRDLVVDAGRRPSSVITSRSDDDGRLRIPVSNIESVNDQIVVRSDD</sequence>